<keyword evidence="1" id="KW-1133">Transmembrane helix</keyword>
<reference evidence="2 3" key="1">
    <citation type="journal article" date="2015" name="Nature">
        <title>rRNA introns, odd ribosomes, and small enigmatic genomes across a large radiation of phyla.</title>
        <authorList>
            <person name="Brown C.T."/>
            <person name="Hug L.A."/>
            <person name="Thomas B.C."/>
            <person name="Sharon I."/>
            <person name="Castelle C.J."/>
            <person name="Singh A."/>
            <person name="Wilkins M.J."/>
            <person name="Williams K.H."/>
            <person name="Banfield J.F."/>
        </authorList>
    </citation>
    <scope>NUCLEOTIDE SEQUENCE [LARGE SCALE GENOMIC DNA]</scope>
</reference>
<sequence>MLAPCQFPSIEVGAMAEWKESIIAWAFVEIIREEQEGFAEKRVLFCCVPTTIVEEEATLENIPFKLTCSFSLKEKIMAIIDIKIAIPASIFIFLNLTFNF</sequence>
<evidence type="ECO:0000313" key="3">
    <source>
        <dbReference type="Proteomes" id="UP000034329"/>
    </source>
</evidence>
<dbReference type="EMBL" id="LCLA01000030">
    <property type="protein sequence ID" value="KKU09802.1"/>
    <property type="molecule type" value="Genomic_DNA"/>
</dbReference>
<evidence type="ECO:0000256" key="1">
    <source>
        <dbReference type="SAM" id="Phobius"/>
    </source>
</evidence>
<gene>
    <name evidence="2" type="ORF">UX13_C0030G0004</name>
</gene>
<evidence type="ECO:0000313" key="2">
    <source>
        <dbReference type="EMBL" id="KKU09802.1"/>
    </source>
</evidence>
<accession>A0A0G1MNW8</accession>
<dbReference type="Proteomes" id="UP000034329">
    <property type="component" value="Unassembled WGS sequence"/>
</dbReference>
<keyword evidence="1" id="KW-0472">Membrane</keyword>
<protein>
    <submittedName>
        <fullName evidence="2">Uncharacterized protein</fullName>
    </submittedName>
</protein>
<dbReference type="AlphaFoldDB" id="A0A0G1MNW8"/>
<name>A0A0G1MNW8_9BACT</name>
<proteinExistence type="predicted"/>
<organism evidence="2 3">
    <name type="scientific">Candidatus Woesebacteria bacterium GW2011_GWB1_45_5</name>
    <dbReference type="NCBI Taxonomy" id="1618581"/>
    <lineage>
        <taxon>Bacteria</taxon>
        <taxon>Candidatus Woeseibacteriota</taxon>
    </lineage>
</organism>
<feature type="transmembrane region" description="Helical" evidence="1">
    <location>
        <begin position="76"/>
        <end position="98"/>
    </location>
</feature>
<comment type="caution">
    <text evidence="2">The sequence shown here is derived from an EMBL/GenBank/DDBJ whole genome shotgun (WGS) entry which is preliminary data.</text>
</comment>
<keyword evidence="1" id="KW-0812">Transmembrane</keyword>